<comment type="caution">
    <text evidence="1">The sequence shown here is derived from an EMBL/GenBank/DDBJ whole genome shotgun (WGS) entry which is preliminary data.</text>
</comment>
<dbReference type="GeneID" id="39986574"/>
<name>A0A1X0NUC0_9TRYP</name>
<dbReference type="VEuPathDB" id="TriTrypDB:TM35_000201090"/>
<sequence length="106" mass="11976">MSVETRLELQRLLQYVKEGEVLYDEATSRQEKADVFINSEDESESSDSVMMTPCVHMSCADPPALLEKMCDADRVLQRGLEVHRKARAIIDESNANPAFTFALLHC</sequence>
<dbReference type="OrthoDB" id="10344783at2759"/>
<proteinExistence type="predicted"/>
<dbReference type="Proteomes" id="UP000192257">
    <property type="component" value="Unassembled WGS sequence"/>
</dbReference>
<organism evidence="1 2">
    <name type="scientific">Trypanosoma theileri</name>
    <dbReference type="NCBI Taxonomy" id="67003"/>
    <lineage>
        <taxon>Eukaryota</taxon>
        <taxon>Discoba</taxon>
        <taxon>Euglenozoa</taxon>
        <taxon>Kinetoplastea</taxon>
        <taxon>Metakinetoplastina</taxon>
        <taxon>Trypanosomatida</taxon>
        <taxon>Trypanosomatidae</taxon>
        <taxon>Trypanosoma</taxon>
    </lineage>
</organism>
<dbReference type="AlphaFoldDB" id="A0A1X0NUC0"/>
<gene>
    <name evidence="1" type="ORF">TM35_000201090</name>
</gene>
<reference evidence="1 2" key="1">
    <citation type="submission" date="2017-03" db="EMBL/GenBank/DDBJ databases">
        <title>An alternative strategy for trypanosome survival in the mammalian bloodstream revealed through genome and transcriptome analysis of the ubiquitous bovine parasite Trypanosoma (Megatrypanum) theileri.</title>
        <authorList>
            <person name="Kelly S."/>
            <person name="Ivens A."/>
            <person name="Mott A."/>
            <person name="O'Neill E."/>
            <person name="Emms D."/>
            <person name="Macleod O."/>
            <person name="Voorheis P."/>
            <person name="Matthews J."/>
            <person name="Matthews K."/>
            <person name="Carrington M."/>
        </authorList>
    </citation>
    <scope>NUCLEOTIDE SEQUENCE [LARGE SCALE GENOMIC DNA]</scope>
    <source>
        <strain evidence="1">Edinburgh</strain>
    </source>
</reference>
<protein>
    <submittedName>
        <fullName evidence="1">Uncharacterized protein</fullName>
    </submittedName>
</protein>
<accession>A0A1X0NUC0</accession>
<keyword evidence="2" id="KW-1185">Reference proteome</keyword>
<evidence type="ECO:0000313" key="2">
    <source>
        <dbReference type="Proteomes" id="UP000192257"/>
    </source>
</evidence>
<evidence type="ECO:0000313" key="1">
    <source>
        <dbReference type="EMBL" id="ORC87700.1"/>
    </source>
</evidence>
<dbReference type="RefSeq" id="XP_028881766.1">
    <property type="nucleotide sequence ID" value="XM_029026794.1"/>
</dbReference>
<dbReference type="EMBL" id="NBCO01000020">
    <property type="protein sequence ID" value="ORC87700.1"/>
    <property type="molecule type" value="Genomic_DNA"/>
</dbReference>